<dbReference type="OrthoDB" id="6506863at2"/>
<gene>
    <name evidence="2" type="ORF">CYR55_06210</name>
</gene>
<reference evidence="2 3" key="1">
    <citation type="submission" date="2017-12" db="EMBL/GenBank/DDBJ databases">
        <title>Characterization of six clinical isolates of Enterochimera gen. nov., a novel genus of the Yersiniaciae family and the three species Enterochimera arupensis sp. nov., Enterochimera coloradensis sp. nov, and Enterochimera californica sp. nov.</title>
        <authorList>
            <person name="Rossi A."/>
            <person name="Fisher M."/>
        </authorList>
    </citation>
    <scope>NUCLEOTIDE SEQUENCE [LARGE SCALE GENOMIC DNA]</scope>
    <source>
        <strain evidence="3">2015-Iso6</strain>
    </source>
</reference>
<name>A0A2N5EED0_9GAMM</name>
<keyword evidence="1" id="KW-1133">Transmembrane helix</keyword>
<dbReference type="RefSeq" id="WP_101815276.1">
    <property type="nucleotide sequence ID" value="NZ_PJZF01000003.1"/>
</dbReference>
<evidence type="ECO:0000256" key="1">
    <source>
        <dbReference type="SAM" id="Phobius"/>
    </source>
</evidence>
<comment type="caution">
    <text evidence="2">The sequence shown here is derived from an EMBL/GenBank/DDBJ whole genome shotgun (WGS) entry which is preliminary data.</text>
</comment>
<proteinExistence type="predicted"/>
<feature type="transmembrane region" description="Helical" evidence="1">
    <location>
        <begin position="47"/>
        <end position="69"/>
    </location>
</feature>
<dbReference type="EMBL" id="PJZF01000003">
    <property type="protein sequence ID" value="PLR40866.1"/>
    <property type="molecule type" value="Genomic_DNA"/>
</dbReference>
<sequence length="87" mass="9826">MRRMHTFLIFILNVLYCWGCFFCLGVLIDIVVFLINMKPIGFTIKGIFDLTKMSGVAGLAAGFGSWAFAKIDEYEARKKKSPVDPDK</sequence>
<keyword evidence="1" id="KW-0472">Membrane</keyword>
<keyword evidence="1" id="KW-0812">Transmembrane</keyword>
<keyword evidence="3" id="KW-1185">Reference proteome</keyword>
<feature type="transmembrane region" description="Helical" evidence="1">
    <location>
        <begin position="7"/>
        <end position="35"/>
    </location>
</feature>
<organism evidence="2 3">
    <name type="scientific">Chimaeribacter californicus</name>
    <dbReference type="NCBI Taxonomy" id="2060067"/>
    <lineage>
        <taxon>Bacteria</taxon>
        <taxon>Pseudomonadati</taxon>
        <taxon>Pseudomonadota</taxon>
        <taxon>Gammaproteobacteria</taxon>
        <taxon>Enterobacterales</taxon>
        <taxon>Yersiniaceae</taxon>
        <taxon>Chimaeribacter</taxon>
    </lineage>
</organism>
<evidence type="ECO:0000313" key="2">
    <source>
        <dbReference type="EMBL" id="PLR40866.1"/>
    </source>
</evidence>
<accession>A0A2N5EED0</accession>
<evidence type="ECO:0000313" key="3">
    <source>
        <dbReference type="Proteomes" id="UP000234240"/>
    </source>
</evidence>
<dbReference type="AlphaFoldDB" id="A0A2N5EED0"/>
<dbReference type="Proteomes" id="UP000234240">
    <property type="component" value="Unassembled WGS sequence"/>
</dbReference>
<protein>
    <submittedName>
        <fullName evidence="2">Uncharacterized protein</fullName>
    </submittedName>
</protein>